<dbReference type="SUPFAM" id="SSF53474">
    <property type="entry name" value="alpha/beta-Hydrolases"/>
    <property type="match status" value="1"/>
</dbReference>
<dbReference type="STRING" id="37001.A0A1A9WTX2"/>
<keyword evidence="4" id="KW-1133">Transmembrane helix</keyword>
<dbReference type="InterPro" id="IPR029058">
    <property type="entry name" value="AB_hydrolase_fold"/>
</dbReference>
<dbReference type="GO" id="GO:0005737">
    <property type="term" value="C:cytoplasm"/>
    <property type="evidence" value="ECO:0007669"/>
    <property type="project" value="TreeGrafter"/>
</dbReference>
<dbReference type="EnsemblMetazoa" id="GBRI031815-RA">
    <property type="protein sequence ID" value="GBRI031815-PA"/>
    <property type="gene ID" value="GBRI031815"/>
</dbReference>
<dbReference type="EC" id="3.1.2.22" evidence="2"/>
<keyword evidence="4" id="KW-0472">Membrane</keyword>
<dbReference type="Pfam" id="PF02230">
    <property type="entry name" value="Abhydrolase_2"/>
    <property type="match status" value="1"/>
</dbReference>
<evidence type="ECO:0000313" key="7">
    <source>
        <dbReference type="Proteomes" id="UP000091820"/>
    </source>
</evidence>
<keyword evidence="7" id="KW-1185">Reference proteome</keyword>
<dbReference type="Gene3D" id="3.40.50.1820">
    <property type="entry name" value="alpha/beta hydrolase"/>
    <property type="match status" value="1"/>
</dbReference>
<dbReference type="InterPro" id="IPR003140">
    <property type="entry name" value="PLipase/COase/thioEstase"/>
</dbReference>
<keyword evidence="3" id="KW-0378">Hydrolase</keyword>
<evidence type="ECO:0000256" key="2">
    <source>
        <dbReference type="ARBA" id="ARBA00012423"/>
    </source>
</evidence>
<dbReference type="PANTHER" id="PTHR10655">
    <property type="entry name" value="LYSOPHOSPHOLIPASE-RELATED"/>
    <property type="match status" value="1"/>
</dbReference>
<dbReference type="GO" id="GO:0052689">
    <property type="term" value="F:carboxylic ester hydrolase activity"/>
    <property type="evidence" value="ECO:0007669"/>
    <property type="project" value="TreeGrafter"/>
</dbReference>
<dbReference type="AlphaFoldDB" id="A0A1A9WTX2"/>
<evidence type="ECO:0000256" key="4">
    <source>
        <dbReference type="SAM" id="Phobius"/>
    </source>
</evidence>
<reference evidence="7" key="1">
    <citation type="submission" date="2014-03" db="EMBL/GenBank/DDBJ databases">
        <authorList>
            <person name="Aksoy S."/>
            <person name="Warren W."/>
            <person name="Wilson R.K."/>
        </authorList>
    </citation>
    <scope>NUCLEOTIDE SEQUENCE [LARGE SCALE GENOMIC DNA]</scope>
    <source>
        <strain evidence="7">IAEA</strain>
    </source>
</reference>
<name>A0A1A9WTX2_9MUSC</name>
<feature type="transmembrane region" description="Helical" evidence="4">
    <location>
        <begin position="111"/>
        <end position="132"/>
    </location>
</feature>
<evidence type="ECO:0000256" key="3">
    <source>
        <dbReference type="ARBA" id="ARBA00022801"/>
    </source>
</evidence>
<dbReference type="PANTHER" id="PTHR10655:SF17">
    <property type="entry name" value="LYSOPHOSPHOLIPASE-LIKE PROTEIN 1"/>
    <property type="match status" value="1"/>
</dbReference>
<dbReference type="VEuPathDB" id="VectorBase:GBRI031815"/>
<dbReference type="Proteomes" id="UP000091820">
    <property type="component" value="Unassembled WGS sequence"/>
</dbReference>
<evidence type="ECO:0000313" key="6">
    <source>
        <dbReference type="EnsemblMetazoa" id="GBRI031815-PA"/>
    </source>
</evidence>
<dbReference type="InterPro" id="IPR050565">
    <property type="entry name" value="LYPA1-2/EST-like"/>
</dbReference>
<comment type="similarity">
    <text evidence="1">Belongs to the AB hydrolase superfamily. AB hydrolase 2 family.</text>
</comment>
<reference evidence="6" key="2">
    <citation type="submission" date="2020-05" db="UniProtKB">
        <authorList>
            <consortium name="EnsemblMetazoa"/>
        </authorList>
    </citation>
    <scope>IDENTIFICATION</scope>
    <source>
        <strain evidence="6">IAEA</strain>
    </source>
</reference>
<organism evidence="6 7">
    <name type="scientific">Glossina brevipalpis</name>
    <dbReference type="NCBI Taxonomy" id="37001"/>
    <lineage>
        <taxon>Eukaryota</taxon>
        <taxon>Metazoa</taxon>
        <taxon>Ecdysozoa</taxon>
        <taxon>Arthropoda</taxon>
        <taxon>Hexapoda</taxon>
        <taxon>Insecta</taxon>
        <taxon>Pterygota</taxon>
        <taxon>Neoptera</taxon>
        <taxon>Endopterygota</taxon>
        <taxon>Diptera</taxon>
        <taxon>Brachycera</taxon>
        <taxon>Muscomorpha</taxon>
        <taxon>Hippoboscoidea</taxon>
        <taxon>Glossinidae</taxon>
        <taxon>Glossina</taxon>
    </lineage>
</organism>
<evidence type="ECO:0000259" key="5">
    <source>
        <dbReference type="Pfam" id="PF02230"/>
    </source>
</evidence>
<keyword evidence="4" id="KW-0812">Transmembrane</keyword>
<accession>A0A1A9WTX2</accession>
<evidence type="ECO:0000256" key="1">
    <source>
        <dbReference type="ARBA" id="ARBA00006499"/>
    </source>
</evidence>
<proteinExistence type="inferred from homology"/>
<sequence length="231" mass="26102">MKMRHFSMFANTSGLKPSATVIFFHGIGHSGAATMKWIHDLLGRDLKFPHIQIMYPTAPLQSFTPLKGELSTVWFDIEKLAIDSKENRKSITNAYDHVNKMIKNEMMQGIPINRILVGGFSMGGTLALHAAYHLNPNLGGVFVFSSFLNYDSIVYESLRKMTGTTLPELRMFHGSKDEIVPIKWGRDSFDKLQTFGVKGTFKIMPNKKHVLSKIGLEDLEEWISKKLVPLT</sequence>
<protein>
    <recommendedName>
        <fullName evidence="2">palmitoyl-protein hydrolase</fullName>
        <ecNumber evidence="2">3.1.2.22</ecNumber>
    </recommendedName>
</protein>
<dbReference type="GO" id="GO:0008474">
    <property type="term" value="F:palmitoyl-(protein) hydrolase activity"/>
    <property type="evidence" value="ECO:0007669"/>
    <property type="project" value="UniProtKB-EC"/>
</dbReference>
<feature type="domain" description="Phospholipase/carboxylesterase/thioesterase" evidence="5">
    <location>
        <begin position="14"/>
        <end position="225"/>
    </location>
</feature>